<dbReference type="AlphaFoldDB" id="A0A5D4JCC6"/>
<evidence type="ECO:0000313" key="3">
    <source>
        <dbReference type="Proteomes" id="UP000323242"/>
    </source>
</evidence>
<evidence type="ECO:0000256" key="1">
    <source>
        <dbReference type="SAM" id="MobiDB-lite"/>
    </source>
</evidence>
<proteinExistence type="predicted"/>
<name>A0A5D4JCC6_9ACTN</name>
<protein>
    <submittedName>
        <fullName evidence="2">Uncharacterized protein</fullName>
    </submittedName>
</protein>
<evidence type="ECO:0000313" key="2">
    <source>
        <dbReference type="EMBL" id="TYR63217.1"/>
    </source>
</evidence>
<dbReference type="RefSeq" id="WP_148903112.1">
    <property type="nucleotide sequence ID" value="NZ_VSZQ01000090.1"/>
</dbReference>
<accession>A0A5D4JCC6</accession>
<dbReference type="EMBL" id="VSZQ01000090">
    <property type="protein sequence ID" value="TYR63217.1"/>
    <property type="molecule type" value="Genomic_DNA"/>
</dbReference>
<feature type="region of interest" description="Disordered" evidence="1">
    <location>
        <begin position="119"/>
        <end position="141"/>
    </location>
</feature>
<sequence>MNLVTDLAAIRNPMPTPESVTPADLYPDICAAIEDHRTTDAHHLEAASDGLDTDPLYLALEEARARKAAADVEIRRLLAYGREFHGTRPYRLESLAEASGMTPSGIRTAYGEEELRQVAHEIHREPNGKNATPRPNSRQHD</sequence>
<organism evidence="2 3">
    <name type="scientific">Streptomyces parvus</name>
    <dbReference type="NCBI Taxonomy" id="66428"/>
    <lineage>
        <taxon>Bacteria</taxon>
        <taxon>Bacillati</taxon>
        <taxon>Actinomycetota</taxon>
        <taxon>Actinomycetes</taxon>
        <taxon>Kitasatosporales</taxon>
        <taxon>Streptomycetaceae</taxon>
        <taxon>Streptomyces</taxon>
    </lineage>
</organism>
<reference evidence="2 3" key="1">
    <citation type="submission" date="2019-08" db="EMBL/GenBank/DDBJ databases">
        <title>Draft genome for granaticin producer strain Streptomyces parvus C05.</title>
        <authorList>
            <person name="Gonzalez-Pimentel J.L."/>
        </authorList>
    </citation>
    <scope>NUCLEOTIDE SEQUENCE [LARGE SCALE GENOMIC DNA]</scope>
    <source>
        <strain evidence="2 3">C05</strain>
    </source>
</reference>
<feature type="compositionally biased region" description="Polar residues" evidence="1">
    <location>
        <begin position="129"/>
        <end position="141"/>
    </location>
</feature>
<keyword evidence="3" id="KW-1185">Reference proteome</keyword>
<comment type="caution">
    <text evidence="2">The sequence shown here is derived from an EMBL/GenBank/DDBJ whole genome shotgun (WGS) entry which is preliminary data.</text>
</comment>
<dbReference type="Proteomes" id="UP000323242">
    <property type="component" value="Unassembled WGS sequence"/>
</dbReference>
<gene>
    <name evidence="2" type="ORF">FY004_17835</name>
</gene>